<reference evidence="5" key="1">
    <citation type="journal article" date="2019" name="Int. J. Syst. Evol. Microbiol.">
        <title>The Global Catalogue of Microorganisms (GCM) 10K type strain sequencing project: providing services to taxonomists for standard genome sequencing and annotation.</title>
        <authorList>
            <consortium name="The Broad Institute Genomics Platform"/>
            <consortium name="The Broad Institute Genome Sequencing Center for Infectious Disease"/>
            <person name="Wu L."/>
            <person name="Ma J."/>
        </authorList>
    </citation>
    <scope>NUCLEOTIDE SEQUENCE [LARGE SCALE GENOMIC DNA]</scope>
    <source>
        <strain evidence="5">KCTC 42964</strain>
    </source>
</reference>
<dbReference type="PRINTS" id="PR00080">
    <property type="entry name" value="SDRFAMILY"/>
</dbReference>
<evidence type="ECO:0000256" key="2">
    <source>
        <dbReference type="ARBA" id="ARBA00023002"/>
    </source>
</evidence>
<dbReference type="InterPro" id="IPR002347">
    <property type="entry name" value="SDR_fam"/>
</dbReference>
<evidence type="ECO:0000313" key="4">
    <source>
        <dbReference type="EMBL" id="MFC3226630.1"/>
    </source>
</evidence>
<dbReference type="PANTHER" id="PTHR43639:SF1">
    <property type="entry name" value="SHORT-CHAIN DEHYDROGENASE_REDUCTASE FAMILY PROTEIN"/>
    <property type="match status" value="1"/>
</dbReference>
<dbReference type="CDD" id="cd05233">
    <property type="entry name" value="SDR_c"/>
    <property type="match status" value="1"/>
</dbReference>
<gene>
    <name evidence="4" type="ORF">ACFOGJ_05270</name>
</gene>
<dbReference type="Gene3D" id="3.40.50.720">
    <property type="entry name" value="NAD(P)-binding Rossmann-like Domain"/>
    <property type="match status" value="1"/>
</dbReference>
<sequence>MPGPGFDLSGRVALVTGGARGIGAAIVTRFAEAGATLVCANRTLAPAEELADGLRGRGMAVSAAPIGGLGRSDLAALVDGCADRHGRLDILVHNAGGCPWAELEALQEAELEAALDVNLKACFWLAQAAIPHMRRNRHGRILVTSSVSARVAMGGGAHYAAAKAGANAFIRGAAFELARDGITVNGVEPGFIAKPGRGSLSTPEALAAIGRHVPMGHAGAADDIAFAMLYLASDEARYTTGQTIVVDGGATLPETGFAVERRWGPAGGLA</sequence>
<dbReference type="Pfam" id="PF13561">
    <property type="entry name" value="adh_short_C2"/>
    <property type="match status" value="1"/>
</dbReference>
<organism evidence="4 5">
    <name type="scientific">Marinibaculum pumilum</name>
    <dbReference type="NCBI Taxonomy" id="1766165"/>
    <lineage>
        <taxon>Bacteria</taxon>
        <taxon>Pseudomonadati</taxon>
        <taxon>Pseudomonadota</taxon>
        <taxon>Alphaproteobacteria</taxon>
        <taxon>Rhodospirillales</taxon>
        <taxon>Rhodospirillaceae</taxon>
        <taxon>Marinibaculum</taxon>
    </lineage>
</organism>
<keyword evidence="2" id="KW-0560">Oxidoreductase</keyword>
<dbReference type="InterPro" id="IPR036291">
    <property type="entry name" value="NAD(P)-bd_dom_sf"/>
</dbReference>
<dbReference type="PROSITE" id="PS00061">
    <property type="entry name" value="ADH_SHORT"/>
    <property type="match status" value="1"/>
</dbReference>
<evidence type="ECO:0000313" key="5">
    <source>
        <dbReference type="Proteomes" id="UP001595528"/>
    </source>
</evidence>
<protein>
    <submittedName>
        <fullName evidence="4">SDR family oxidoreductase</fullName>
    </submittedName>
</protein>
<dbReference type="InterPro" id="IPR057326">
    <property type="entry name" value="KR_dom"/>
</dbReference>
<dbReference type="Proteomes" id="UP001595528">
    <property type="component" value="Unassembled WGS sequence"/>
</dbReference>
<dbReference type="RefSeq" id="WP_379898684.1">
    <property type="nucleotide sequence ID" value="NZ_JBHRTR010000015.1"/>
</dbReference>
<accession>A0ABV7KWA7</accession>
<comment type="caution">
    <text evidence="4">The sequence shown here is derived from an EMBL/GenBank/DDBJ whole genome shotgun (WGS) entry which is preliminary data.</text>
</comment>
<dbReference type="InterPro" id="IPR020904">
    <property type="entry name" value="Sc_DH/Rdtase_CS"/>
</dbReference>
<dbReference type="PRINTS" id="PR00081">
    <property type="entry name" value="GDHRDH"/>
</dbReference>
<dbReference type="SMART" id="SM00822">
    <property type="entry name" value="PKS_KR"/>
    <property type="match status" value="1"/>
</dbReference>
<feature type="domain" description="Ketoreductase" evidence="3">
    <location>
        <begin position="11"/>
        <end position="190"/>
    </location>
</feature>
<comment type="similarity">
    <text evidence="1">Belongs to the short-chain dehydrogenases/reductases (SDR) family.</text>
</comment>
<dbReference type="EMBL" id="JBHRTR010000015">
    <property type="protein sequence ID" value="MFC3226630.1"/>
    <property type="molecule type" value="Genomic_DNA"/>
</dbReference>
<proteinExistence type="inferred from homology"/>
<keyword evidence="5" id="KW-1185">Reference proteome</keyword>
<name>A0ABV7KWA7_9PROT</name>
<evidence type="ECO:0000256" key="1">
    <source>
        <dbReference type="ARBA" id="ARBA00006484"/>
    </source>
</evidence>
<dbReference type="SUPFAM" id="SSF51735">
    <property type="entry name" value="NAD(P)-binding Rossmann-fold domains"/>
    <property type="match status" value="1"/>
</dbReference>
<dbReference type="PANTHER" id="PTHR43639">
    <property type="entry name" value="OXIDOREDUCTASE, SHORT-CHAIN DEHYDROGENASE/REDUCTASE FAMILY (AFU_ORTHOLOGUE AFUA_5G02870)"/>
    <property type="match status" value="1"/>
</dbReference>
<evidence type="ECO:0000259" key="3">
    <source>
        <dbReference type="SMART" id="SM00822"/>
    </source>
</evidence>